<comment type="caution">
    <text evidence="1">The sequence shown here is derived from an EMBL/GenBank/DDBJ whole genome shotgun (WGS) entry which is preliminary data.</text>
</comment>
<evidence type="ECO:0000313" key="2">
    <source>
        <dbReference type="Proteomes" id="UP000193642"/>
    </source>
</evidence>
<keyword evidence="2" id="KW-1185">Reference proteome</keyword>
<dbReference type="AlphaFoldDB" id="A0A1Y2CV65"/>
<name>A0A1Y2CV65_9FUNG</name>
<protein>
    <submittedName>
        <fullName evidence="1">Uncharacterized protein</fullName>
    </submittedName>
</protein>
<evidence type="ECO:0000313" key="1">
    <source>
        <dbReference type="EMBL" id="ORY50857.1"/>
    </source>
</evidence>
<proteinExistence type="predicted"/>
<organism evidence="1 2">
    <name type="scientific">Rhizoclosmatium globosum</name>
    <dbReference type="NCBI Taxonomy" id="329046"/>
    <lineage>
        <taxon>Eukaryota</taxon>
        <taxon>Fungi</taxon>
        <taxon>Fungi incertae sedis</taxon>
        <taxon>Chytridiomycota</taxon>
        <taxon>Chytridiomycota incertae sedis</taxon>
        <taxon>Chytridiomycetes</taxon>
        <taxon>Chytridiales</taxon>
        <taxon>Chytriomycetaceae</taxon>
        <taxon>Rhizoclosmatium</taxon>
    </lineage>
</organism>
<dbReference type="OrthoDB" id="2150760at2759"/>
<dbReference type="Proteomes" id="UP000193642">
    <property type="component" value="Unassembled WGS sequence"/>
</dbReference>
<reference evidence="1 2" key="1">
    <citation type="submission" date="2016-07" db="EMBL/GenBank/DDBJ databases">
        <title>Pervasive Adenine N6-methylation of Active Genes in Fungi.</title>
        <authorList>
            <consortium name="DOE Joint Genome Institute"/>
            <person name="Mondo S.J."/>
            <person name="Dannebaum R.O."/>
            <person name="Kuo R.C."/>
            <person name="Labutti K."/>
            <person name="Haridas S."/>
            <person name="Kuo A."/>
            <person name="Salamov A."/>
            <person name="Ahrendt S.R."/>
            <person name="Lipzen A."/>
            <person name="Sullivan W."/>
            <person name="Andreopoulos W.B."/>
            <person name="Clum A."/>
            <person name="Lindquist E."/>
            <person name="Daum C."/>
            <person name="Ramamoorthy G.K."/>
            <person name="Gryganskyi A."/>
            <person name="Culley D."/>
            <person name="Magnuson J.K."/>
            <person name="James T.Y."/>
            <person name="O'Malley M.A."/>
            <person name="Stajich J.E."/>
            <person name="Spatafora J.W."/>
            <person name="Visel A."/>
            <person name="Grigoriev I.V."/>
        </authorList>
    </citation>
    <scope>NUCLEOTIDE SEQUENCE [LARGE SCALE GENOMIC DNA]</scope>
    <source>
        <strain evidence="1 2">JEL800</strain>
    </source>
</reference>
<gene>
    <name evidence="1" type="ORF">BCR33DRAFT_846547</name>
</gene>
<sequence length="205" mass="23076">MASDVQVSTGWEVLSSGNLVDIIAIKTNETEVNTDPSLTPIIKLADTELYTMDDEYMGSTGEAEKLDNGLWSTTLFDFEVDTFSLSTVRIKFLSLPRDSKDTLELQSVLILVDALVATSSNSQDVKSQPTLPATLPLQMMKDFGITDMIERLQNSDLSRYSNREIDYKFEALQKQVLDVIESKFEALQKSFNERLENLEKAMNKN</sequence>
<dbReference type="EMBL" id="MCGO01000006">
    <property type="protein sequence ID" value="ORY50857.1"/>
    <property type="molecule type" value="Genomic_DNA"/>
</dbReference>
<accession>A0A1Y2CV65</accession>